<sequence length="114" mass="13403">MHSSGSHGRPHLKENPPETKRHSTWQQLNSQQSLPRKDKIRRNSEVTPNNDDTSHLKRLADPRSSMPTNRPDRCLTSKPLAERCLMERSVRPVKKRHHPSRLLIIFHQNTFHHQ</sequence>
<dbReference type="EMBL" id="CAXHTB010000010">
    <property type="protein sequence ID" value="CAL0313676.1"/>
    <property type="molecule type" value="Genomic_DNA"/>
</dbReference>
<dbReference type="AlphaFoldDB" id="A0AAV1WY94"/>
<gene>
    <name evidence="2" type="ORF">LLUT_LOCUS14736</name>
</gene>
<accession>A0AAV1WY94</accession>
<feature type="compositionally biased region" description="Basic and acidic residues" evidence="1">
    <location>
        <begin position="11"/>
        <end position="21"/>
    </location>
</feature>
<feature type="region of interest" description="Disordered" evidence="1">
    <location>
        <begin position="1"/>
        <end position="76"/>
    </location>
</feature>
<feature type="compositionally biased region" description="Basic and acidic residues" evidence="1">
    <location>
        <begin position="35"/>
        <end position="44"/>
    </location>
</feature>
<dbReference type="Proteomes" id="UP001497480">
    <property type="component" value="Unassembled WGS sequence"/>
</dbReference>
<evidence type="ECO:0000313" key="2">
    <source>
        <dbReference type="EMBL" id="CAL0313676.1"/>
    </source>
</evidence>
<organism evidence="2 3">
    <name type="scientific">Lupinus luteus</name>
    <name type="common">European yellow lupine</name>
    <dbReference type="NCBI Taxonomy" id="3873"/>
    <lineage>
        <taxon>Eukaryota</taxon>
        <taxon>Viridiplantae</taxon>
        <taxon>Streptophyta</taxon>
        <taxon>Embryophyta</taxon>
        <taxon>Tracheophyta</taxon>
        <taxon>Spermatophyta</taxon>
        <taxon>Magnoliopsida</taxon>
        <taxon>eudicotyledons</taxon>
        <taxon>Gunneridae</taxon>
        <taxon>Pentapetalae</taxon>
        <taxon>rosids</taxon>
        <taxon>fabids</taxon>
        <taxon>Fabales</taxon>
        <taxon>Fabaceae</taxon>
        <taxon>Papilionoideae</taxon>
        <taxon>50 kb inversion clade</taxon>
        <taxon>genistoids sensu lato</taxon>
        <taxon>core genistoids</taxon>
        <taxon>Genisteae</taxon>
        <taxon>Lupinus</taxon>
    </lineage>
</organism>
<name>A0AAV1WY94_LUPLU</name>
<evidence type="ECO:0000256" key="1">
    <source>
        <dbReference type="SAM" id="MobiDB-lite"/>
    </source>
</evidence>
<feature type="compositionally biased region" description="Polar residues" evidence="1">
    <location>
        <begin position="24"/>
        <end position="34"/>
    </location>
</feature>
<reference evidence="2 3" key="1">
    <citation type="submission" date="2024-03" db="EMBL/GenBank/DDBJ databases">
        <authorList>
            <person name="Martinez-Hernandez J."/>
        </authorList>
    </citation>
    <scope>NUCLEOTIDE SEQUENCE [LARGE SCALE GENOMIC DNA]</scope>
</reference>
<feature type="compositionally biased region" description="Basic and acidic residues" evidence="1">
    <location>
        <begin position="52"/>
        <end position="61"/>
    </location>
</feature>
<proteinExistence type="predicted"/>
<comment type="caution">
    <text evidence="2">The sequence shown here is derived from an EMBL/GenBank/DDBJ whole genome shotgun (WGS) entry which is preliminary data.</text>
</comment>
<protein>
    <submittedName>
        <fullName evidence="2">Uncharacterized protein</fullName>
    </submittedName>
</protein>
<evidence type="ECO:0000313" key="3">
    <source>
        <dbReference type="Proteomes" id="UP001497480"/>
    </source>
</evidence>
<keyword evidence="3" id="KW-1185">Reference proteome</keyword>